<dbReference type="Proteomes" id="UP001345219">
    <property type="component" value="Chromosome 24"/>
</dbReference>
<name>A0AAN7KL70_9MYRT</name>
<evidence type="ECO:0000256" key="4">
    <source>
        <dbReference type="ARBA" id="ARBA00022989"/>
    </source>
</evidence>
<comment type="similarity">
    <text evidence="6">Belongs to the ferroportin (FP) (TC 2.A.100) family. SLC40A subfamily.</text>
</comment>
<evidence type="ECO:0000256" key="1">
    <source>
        <dbReference type="ARBA" id="ARBA00004141"/>
    </source>
</evidence>
<organism evidence="7 8">
    <name type="scientific">Trapa incisa</name>
    <dbReference type="NCBI Taxonomy" id="236973"/>
    <lineage>
        <taxon>Eukaryota</taxon>
        <taxon>Viridiplantae</taxon>
        <taxon>Streptophyta</taxon>
        <taxon>Embryophyta</taxon>
        <taxon>Tracheophyta</taxon>
        <taxon>Spermatophyta</taxon>
        <taxon>Magnoliopsida</taxon>
        <taxon>eudicotyledons</taxon>
        <taxon>Gunneridae</taxon>
        <taxon>Pentapetalae</taxon>
        <taxon>rosids</taxon>
        <taxon>malvids</taxon>
        <taxon>Myrtales</taxon>
        <taxon>Lythraceae</taxon>
        <taxon>Trapa</taxon>
    </lineage>
</organism>
<comment type="caution">
    <text evidence="7">The sequence shown here is derived from an EMBL/GenBank/DDBJ whole genome shotgun (WGS) entry which is preliminary data.</text>
</comment>
<keyword evidence="3 6" id="KW-0812">Transmembrane</keyword>
<sequence>MAVDPELLIHSDLKSRNFAAFISLVIRVNFSGAVGVLSTLAGTILIERDWIQLENQMVERWGEYRARSNQLWS</sequence>
<evidence type="ECO:0000256" key="3">
    <source>
        <dbReference type="ARBA" id="ARBA00022692"/>
    </source>
</evidence>
<dbReference type="EMBL" id="JAXIOK010000005">
    <property type="protein sequence ID" value="KAK4771283.1"/>
    <property type="molecule type" value="Genomic_DNA"/>
</dbReference>
<keyword evidence="6" id="KW-0406">Ion transport</keyword>
<protein>
    <recommendedName>
        <fullName evidence="6">Solute carrier family 40 member</fullName>
    </recommendedName>
</protein>
<accession>A0AAN7KL70</accession>
<evidence type="ECO:0000313" key="8">
    <source>
        <dbReference type="Proteomes" id="UP001345219"/>
    </source>
</evidence>
<reference evidence="7 8" key="1">
    <citation type="journal article" date="2023" name="Hortic Res">
        <title>Pangenome of water caltrop reveals structural variations and asymmetric subgenome divergence after allopolyploidization.</title>
        <authorList>
            <person name="Zhang X."/>
            <person name="Chen Y."/>
            <person name="Wang L."/>
            <person name="Yuan Y."/>
            <person name="Fang M."/>
            <person name="Shi L."/>
            <person name="Lu R."/>
            <person name="Comes H.P."/>
            <person name="Ma Y."/>
            <person name="Chen Y."/>
            <person name="Huang G."/>
            <person name="Zhou Y."/>
            <person name="Zheng Z."/>
            <person name="Qiu Y."/>
        </authorList>
    </citation>
    <scope>NUCLEOTIDE SEQUENCE [LARGE SCALE GENOMIC DNA]</scope>
    <source>
        <tissue evidence="7">Roots</tissue>
    </source>
</reference>
<dbReference type="GO" id="GO:0016020">
    <property type="term" value="C:membrane"/>
    <property type="evidence" value="ECO:0007669"/>
    <property type="project" value="UniProtKB-SubCell"/>
</dbReference>
<dbReference type="GO" id="GO:0005381">
    <property type="term" value="F:iron ion transmembrane transporter activity"/>
    <property type="evidence" value="ECO:0007669"/>
    <property type="project" value="UniProtKB-UniRule"/>
</dbReference>
<proteinExistence type="inferred from homology"/>
<dbReference type="InterPro" id="IPR009716">
    <property type="entry name" value="Ferroportin-1"/>
</dbReference>
<feature type="transmembrane region" description="Helical" evidence="6">
    <location>
        <begin position="20"/>
        <end position="46"/>
    </location>
</feature>
<keyword evidence="8" id="KW-1185">Reference proteome</keyword>
<comment type="subcellular location">
    <subcellularLocation>
        <location evidence="1 6">Membrane</location>
        <topology evidence="1 6">Multi-pass membrane protein</topology>
    </subcellularLocation>
</comment>
<keyword evidence="5 6" id="KW-0472">Membrane</keyword>
<evidence type="ECO:0000256" key="5">
    <source>
        <dbReference type="ARBA" id="ARBA00023136"/>
    </source>
</evidence>
<evidence type="ECO:0000313" key="7">
    <source>
        <dbReference type="EMBL" id="KAK4771283.1"/>
    </source>
</evidence>
<comment type="caution">
    <text evidence="6">Lacks conserved residue(s) required for the propagation of feature annotation.</text>
</comment>
<evidence type="ECO:0000256" key="6">
    <source>
        <dbReference type="RuleBase" id="RU365065"/>
    </source>
</evidence>
<gene>
    <name evidence="7" type="ORF">SAY87_031815</name>
</gene>
<dbReference type="AlphaFoldDB" id="A0AAN7KL70"/>
<comment type="function">
    <text evidence="6">May be involved in iron transport and iron homeostasis.</text>
</comment>
<evidence type="ECO:0000256" key="2">
    <source>
        <dbReference type="ARBA" id="ARBA00022448"/>
    </source>
</evidence>
<dbReference type="Pfam" id="PF06963">
    <property type="entry name" value="FPN1"/>
    <property type="match status" value="1"/>
</dbReference>
<keyword evidence="2 6" id="KW-0813">Transport</keyword>
<keyword evidence="4 6" id="KW-1133">Transmembrane helix</keyword>